<dbReference type="InterPro" id="IPR027417">
    <property type="entry name" value="P-loop_NTPase"/>
</dbReference>
<protein>
    <submittedName>
        <fullName evidence="2">Sporulation initiation inhibitor protein Soj</fullName>
        <ecNumber evidence="2">3.6.-.-</ecNumber>
    </submittedName>
</protein>
<dbReference type="AlphaFoldDB" id="A0A509EGU1"/>
<keyword evidence="3" id="KW-1185">Reference proteome</keyword>
<feature type="domain" description="AAA" evidence="1">
    <location>
        <begin position="4"/>
        <end position="173"/>
    </location>
</feature>
<dbReference type="PANTHER" id="PTHR13696">
    <property type="entry name" value="P-LOOP CONTAINING NUCLEOSIDE TRIPHOSPHATE HYDROLASE"/>
    <property type="match status" value="1"/>
</dbReference>
<dbReference type="Proteomes" id="UP000410984">
    <property type="component" value="Unassembled WGS sequence"/>
</dbReference>
<evidence type="ECO:0000259" key="1">
    <source>
        <dbReference type="Pfam" id="PF13614"/>
    </source>
</evidence>
<gene>
    <name evidence="2" type="primary">soj_4</name>
    <name evidence="2" type="ORF">MET9862_03983</name>
</gene>
<sequence>MSARVIAVSNRKGGTAKTTTTVNLAAALGDRGCRVLVVDLDSQGHAGLGFGVKAAPGQATVHDVFRGAGAALADGVQATAYPNVDVLPADRTFGGVPGAIPPLALAEALRPLTGTYRAVLIDTAPTADALLVSALASAHHVLVPTTLHHLAIDGVGQFARSFFRVATTLNAGLHGLSILPVQIDLRMTMQRETLERLTAQFGQERLLVGIRPDIALAEAFGQQQPVKYFKPRSRSVQDFEHLCDAVMDKIIPA</sequence>
<keyword evidence="2" id="KW-0378">Hydrolase</keyword>
<dbReference type="PANTHER" id="PTHR13696:SF52">
    <property type="entry name" value="PARA FAMILY PROTEIN CT_582"/>
    <property type="match status" value="1"/>
</dbReference>
<dbReference type="CDD" id="cd02042">
    <property type="entry name" value="ParAB_family"/>
    <property type="match status" value="1"/>
</dbReference>
<evidence type="ECO:0000313" key="3">
    <source>
        <dbReference type="Proteomes" id="UP000410984"/>
    </source>
</evidence>
<evidence type="ECO:0000313" key="2">
    <source>
        <dbReference type="EMBL" id="VUD73368.1"/>
    </source>
</evidence>
<dbReference type="Gene3D" id="3.40.50.300">
    <property type="entry name" value="P-loop containing nucleotide triphosphate hydrolases"/>
    <property type="match status" value="1"/>
</dbReference>
<name>A0A509EGU1_9HYPH</name>
<dbReference type="EC" id="3.6.-.-" evidence="2"/>
<dbReference type="RefSeq" id="WP_142584623.1">
    <property type="nucleotide sequence ID" value="NZ_CABFPH010000068.1"/>
</dbReference>
<dbReference type="Pfam" id="PF13614">
    <property type="entry name" value="AAA_31"/>
    <property type="match status" value="1"/>
</dbReference>
<dbReference type="EMBL" id="CABFPH010000068">
    <property type="protein sequence ID" value="VUD73368.1"/>
    <property type="molecule type" value="Genomic_DNA"/>
</dbReference>
<organism evidence="2 3">
    <name type="scientific">Methylobacterium symbioticum</name>
    <dbReference type="NCBI Taxonomy" id="2584084"/>
    <lineage>
        <taxon>Bacteria</taxon>
        <taxon>Pseudomonadati</taxon>
        <taxon>Pseudomonadota</taxon>
        <taxon>Alphaproteobacteria</taxon>
        <taxon>Hyphomicrobiales</taxon>
        <taxon>Methylobacteriaceae</taxon>
        <taxon>Methylobacterium</taxon>
    </lineage>
</organism>
<reference evidence="2 3" key="1">
    <citation type="submission" date="2019-06" db="EMBL/GenBank/DDBJ databases">
        <authorList>
            <person name="Rodrigo-Torres L."/>
            <person name="Arahal R. D."/>
            <person name="Lucena T."/>
        </authorList>
    </citation>
    <scope>NUCLEOTIDE SEQUENCE [LARGE SCALE GENOMIC DNA]</scope>
    <source>
        <strain evidence="2 3">SB0023/3</strain>
    </source>
</reference>
<proteinExistence type="predicted"/>
<dbReference type="SUPFAM" id="SSF52540">
    <property type="entry name" value="P-loop containing nucleoside triphosphate hydrolases"/>
    <property type="match status" value="1"/>
</dbReference>
<dbReference type="InterPro" id="IPR050678">
    <property type="entry name" value="DNA_Partitioning_ATPase"/>
</dbReference>
<dbReference type="InterPro" id="IPR025669">
    <property type="entry name" value="AAA_dom"/>
</dbReference>
<dbReference type="GO" id="GO:0016787">
    <property type="term" value="F:hydrolase activity"/>
    <property type="evidence" value="ECO:0007669"/>
    <property type="project" value="UniProtKB-KW"/>
</dbReference>
<accession>A0A509EGU1</accession>
<dbReference type="OrthoDB" id="9777757at2"/>